<evidence type="ECO:0000313" key="3">
    <source>
        <dbReference type="Proteomes" id="UP001162131"/>
    </source>
</evidence>
<proteinExistence type="predicted"/>
<evidence type="ECO:0000256" key="1">
    <source>
        <dbReference type="SAM" id="MobiDB-lite"/>
    </source>
</evidence>
<dbReference type="AlphaFoldDB" id="A0AAU9JYE9"/>
<evidence type="ECO:0000313" key="2">
    <source>
        <dbReference type="EMBL" id="CAG9329591.1"/>
    </source>
</evidence>
<name>A0AAU9JYE9_9CILI</name>
<reference evidence="2" key="1">
    <citation type="submission" date="2021-09" db="EMBL/GenBank/DDBJ databases">
        <authorList>
            <consortium name="AG Swart"/>
            <person name="Singh M."/>
            <person name="Singh A."/>
            <person name="Seah K."/>
            <person name="Emmerich C."/>
        </authorList>
    </citation>
    <scope>NUCLEOTIDE SEQUENCE</scope>
    <source>
        <strain evidence="2">ATCC30299</strain>
    </source>
</reference>
<feature type="compositionally biased region" description="Low complexity" evidence="1">
    <location>
        <begin position="50"/>
        <end position="64"/>
    </location>
</feature>
<protein>
    <submittedName>
        <fullName evidence="2">Uncharacterized protein</fullName>
    </submittedName>
</protein>
<accession>A0AAU9JYE9</accession>
<sequence length="216" mass="24670">MENDFYGNWLLKKKENFKLPGIRANANISQLQANSSRRVHTKSVLRKSWPKSLSRSPSPKSSSPLLSLKKELPFLISPVSSSKLDEEIRISPHRVNKVRQKTPVLVYENVVMSKDLAIMAQVRRKLINEVTGSKILNLTQDVVNTLKYQYLPEELKNNETSQQHLQKQKASLERTTRHPLGTAAYAIRSLSPTSRKVIKKHLKLSLPQGSRFLDYS</sequence>
<keyword evidence="3" id="KW-1185">Reference proteome</keyword>
<feature type="compositionally biased region" description="Basic residues" evidence="1">
    <location>
        <begin position="37"/>
        <end position="49"/>
    </location>
</feature>
<organism evidence="2 3">
    <name type="scientific">Blepharisma stoltei</name>
    <dbReference type="NCBI Taxonomy" id="1481888"/>
    <lineage>
        <taxon>Eukaryota</taxon>
        <taxon>Sar</taxon>
        <taxon>Alveolata</taxon>
        <taxon>Ciliophora</taxon>
        <taxon>Postciliodesmatophora</taxon>
        <taxon>Heterotrichea</taxon>
        <taxon>Heterotrichida</taxon>
        <taxon>Blepharismidae</taxon>
        <taxon>Blepharisma</taxon>
    </lineage>
</organism>
<feature type="region of interest" description="Disordered" evidence="1">
    <location>
        <begin position="33"/>
        <end position="64"/>
    </location>
</feature>
<comment type="caution">
    <text evidence="2">The sequence shown here is derived from an EMBL/GenBank/DDBJ whole genome shotgun (WGS) entry which is preliminary data.</text>
</comment>
<dbReference type="EMBL" id="CAJZBQ010000048">
    <property type="protein sequence ID" value="CAG9329591.1"/>
    <property type="molecule type" value="Genomic_DNA"/>
</dbReference>
<dbReference type="Proteomes" id="UP001162131">
    <property type="component" value="Unassembled WGS sequence"/>
</dbReference>
<gene>
    <name evidence="2" type="ORF">BSTOLATCC_MIC49223</name>
</gene>